<feature type="signal peptide" evidence="2">
    <location>
        <begin position="1"/>
        <end position="25"/>
    </location>
</feature>
<keyword evidence="2" id="KW-0732">Signal</keyword>
<feature type="region of interest" description="Disordered" evidence="1">
    <location>
        <begin position="126"/>
        <end position="167"/>
    </location>
</feature>
<dbReference type="OrthoDB" id="5566524at2"/>
<gene>
    <name evidence="3" type="ORF">SAMN04488052_101556</name>
</gene>
<evidence type="ECO:0000313" key="4">
    <source>
        <dbReference type="Proteomes" id="UP000199657"/>
    </source>
</evidence>
<evidence type="ECO:0000256" key="2">
    <source>
        <dbReference type="SAM" id="SignalP"/>
    </source>
</evidence>
<dbReference type="RefSeq" id="WP_091639722.1">
    <property type="nucleotide sequence ID" value="NZ_FOEG01000001.1"/>
</dbReference>
<proteinExistence type="predicted"/>
<reference evidence="3 4" key="1">
    <citation type="submission" date="2016-10" db="EMBL/GenBank/DDBJ databases">
        <authorList>
            <person name="de Groot N.N."/>
        </authorList>
    </citation>
    <scope>NUCLEOTIDE SEQUENCE [LARGE SCALE GENOMIC DNA]</scope>
    <source>
        <strain evidence="3 4">CGMCC 1.6291</strain>
    </source>
</reference>
<dbReference type="Proteomes" id="UP000199657">
    <property type="component" value="Unassembled WGS sequence"/>
</dbReference>
<accession>A0A1H8QFM2</accession>
<evidence type="ECO:0000313" key="3">
    <source>
        <dbReference type="EMBL" id="SEO53012.1"/>
    </source>
</evidence>
<keyword evidence="4" id="KW-1185">Reference proteome</keyword>
<dbReference type="Pfam" id="PF10972">
    <property type="entry name" value="CsiV"/>
    <property type="match status" value="1"/>
</dbReference>
<feature type="chain" id="PRO_5011789261" evidence="2">
    <location>
        <begin position="26"/>
        <end position="250"/>
    </location>
</feature>
<feature type="compositionally biased region" description="Acidic residues" evidence="1">
    <location>
        <begin position="129"/>
        <end position="146"/>
    </location>
</feature>
<dbReference type="AlphaFoldDB" id="A0A1H8QFM2"/>
<dbReference type="EMBL" id="FOEG01000001">
    <property type="protein sequence ID" value="SEO53012.1"/>
    <property type="molecule type" value="Genomic_DNA"/>
</dbReference>
<organism evidence="3 4">
    <name type="scientific">Aquisalimonas asiatica</name>
    <dbReference type="NCBI Taxonomy" id="406100"/>
    <lineage>
        <taxon>Bacteria</taxon>
        <taxon>Pseudomonadati</taxon>
        <taxon>Pseudomonadota</taxon>
        <taxon>Gammaproteobacteria</taxon>
        <taxon>Chromatiales</taxon>
        <taxon>Ectothiorhodospiraceae</taxon>
        <taxon>Aquisalimonas</taxon>
    </lineage>
</organism>
<name>A0A1H8QFM2_9GAMM</name>
<evidence type="ECO:0000256" key="1">
    <source>
        <dbReference type="SAM" id="MobiDB-lite"/>
    </source>
</evidence>
<dbReference type="InterPro" id="IPR021241">
    <property type="entry name" value="CsiV"/>
</dbReference>
<protein>
    <submittedName>
        <fullName evidence="3">Peptidoglycan-binding protein, CsiV</fullName>
    </submittedName>
</protein>
<sequence>MMRQPLHRLLLLALLAGVLAAPALADDDRELYRVEMIIFKQSGYDDERWPTRPAPALHERYAELRSDADTPDADVYRIVDDERQLSAVARRLSQSGDYDVLVHTAWIQPGLDRQESAAIALPLGTEMPGMDDDELRADANGDDDAEVTGTTDGDNGEQADRVALPARPPEGLSGWVRVARERYLHVHVDLRWVDPEHSDAGPLDRLHGVFIEDMEPVVVMQDGRRMRSGELHYIDHPVLGAVVRVDRVDN</sequence>
<dbReference type="STRING" id="406100.SAMN04488052_101556"/>